<feature type="region of interest" description="Disordered" evidence="1">
    <location>
        <begin position="98"/>
        <end position="117"/>
    </location>
</feature>
<sequence length="185" mass="20526">MFTRPSLSSLSSSRFIQESQIPMDYNHPDSPFIIGAHALQIPHLDRPESPIFASDVVRRSLNLQPTAAAITVNSNINRSSSVRLTKYDYNYPQMIPKPIKKNNTTNSHSSSFTCVGSTHSDKILSTKPVTDEESKKPFEQTLSIHSNRSGSINFYFCPSTSHSQLSIQSNSTMGDGEITVIYDPS</sequence>
<dbReference type="Proteomes" id="UP000716291">
    <property type="component" value="Unassembled WGS sequence"/>
</dbReference>
<name>A0A9P6XH11_RHIOR</name>
<evidence type="ECO:0000256" key="1">
    <source>
        <dbReference type="SAM" id="MobiDB-lite"/>
    </source>
</evidence>
<keyword evidence="3" id="KW-1185">Reference proteome</keyword>
<gene>
    <name evidence="2" type="ORF">G6F64_002233</name>
</gene>
<protein>
    <submittedName>
        <fullName evidence="2">Uncharacterized protein</fullName>
    </submittedName>
</protein>
<dbReference type="OrthoDB" id="2284384at2759"/>
<dbReference type="EMBL" id="JAANQT010000191">
    <property type="protein sequence ID" value="KAG1313475.1"/>
    <property type="molecule type" value="Genomic_DNA"/>
</dbReference>
<evidence type="ECO:0000313" key="2">
    <source>
        <dbReference type="EMBL" id="KAG1313475.1"/>
    </source>
</evidence>
<accession>A0A9P6XH11</accession>
<organism evidence="2 3">
    <name type="scientific">Rhizopus oryzae</name>
    <name type="common">Mucormycosis agent</name>
    <name type="synonym">Rhizopus arrhizus var. delemar</name>
    <dbReference type="NCBI Taxonomy" id="64495"/>
    <lineage>
        <taxon>Eukaryota</taxon>
        <taxon>Fungi</taxon>
        <taxon>Fungi incertae sedis</taxon>
        <taxon>Mucoromycota</taxon>
        <taxon>Mucoromycotina</taxon>
        <taxon>Mucoromycetes</taxon>
        <taxon>Mucorales</taxon>
        <taxon>Mucorineae</taxon>
        <taxon>Rhizopodaceae</taxon>
        <taxon>Rhizopus</taxon>
    </lineage>
</organism>
<feature type="compositionally biased region" description="Low complexity" evidence="1">
    <location>
        <begin position="102"/>
        <end position="113"/>
    </location>
</feature>
<proteinExistence type="predicted"/>
<reference evidence="2" key="1">
    <citation type="journal article" date="2020" name="Microb. Genom.">
        <title>Genetic diversity of clinical and environmental Mucorales isolates obtained from an investigation of mucormycosis cases among solid organ transplant recipients.</title>
        <authorList>
            <person name="Nguyen M.H."/>
            <person name="Kaul D."/>
            <person name="Muto C."/>
            <person name="Cheng S.J."/>
            <person name="Richter R.A."/>
            <person name="Bruno V.M."/>
            <person name="Liu G."/>
            <person name="Beyhan S."/>
            <person name="Sundermann A.J."/>
            <person name="Mounaud S."/>
            <person name="Pasculle A.W."/>
            <person name="Nierman W.C."/>
            <person name="Driscoll E."/>
            <person name="Cumbie R."/>
            <person name="Clancy C.J."/>
            <person name="Dupont C.L."/>
        </authorList>
    </citation>
    <scope>NUCLEOTIDE SEQUENCE</scope>
    <source>
        <strain evidence="2">GL11</strain>
    </source>
</reference>
<comment type="caution">
    <text evidence="2">The sequence shown here is derived from an EMBL/GenBank/DDBJ whole genome shotgun (WGS) entry which is preliminary data.</text>
</comment>
<evidence type="ECO:0000313" key="3">
    <source>
        <dbReference type="Proteomes" id="UP000716291"/>
    </source>
</evidence>
<dbReference type="AlphaFoldDB" id="A0A9P6XH11"/>